<proteinExistence type="predicted"/>
<gene>
    <name evidence="1" type="ORF">OQ279_12920</name>
</gene>
<dbReference type="Proteomes" id="UP001148482">
    <property type="component" value="Unassembled WGS sequence"/>
</dbReference>
<name>A0A9X3CY86_9FLAO</name>
<evidence type="ECO:0000313" key="1">
    <source>
        <dbReference type="EMBL" id="MCX2839051.1"/>
    </source>
</evidence>
<dbReference type="AlphaFoldDB" id="A0A9X3CY86"/>
<feature type="non-terminal residue" evidence="1">
    <location>
        <position position="1"/>
    </location>
</feature>
<keyword evidence="2" id="KW-1185">Reference proteome</keyword>
<organism evidence="1 2">
    <name type="scientific">Salinimicrobium profundisediminis</name>
    <dbReference type="NCBI Taxonomy" id="2994553"/>
    <lineage>
        <taxon>Bacteria</taxon>
        <taxon>Pseudomonadati</taxon>
        <taxon>Bacteroidota</taxon>
        <taxon>Flavobacteriia</taxon>
        <taxon>Flavobacteriales</taxon>
        <taxon>Flavobacteriaceae</taxon>
        <taxon>Salinimicrobium</taxon>
    </lineage>
</organism>
<dbReference type="EMBL" id="JAPJDA010000021">
    <property type="protein sequence ID" value="MCX2839051.1"/>
    <property type="molecule type" value="Genomic_DNA"/>
</dbReference>
<comment type="caution">
    <text evidence="1">The sequence shown here is derived from an EMBL/GenBank/DDBJ whole genome shotgun (WGS) entry which is preliminary data.</text>
</comment>
<accession>A0A9X3CY86</accession>
<evidence type="ECO:0008006" key="3">
    <source>
        <dbReference type="Google" id="ProtNLM"/>
    </source>
</evidence>
<evidence type="ECO:0000313" key="2">
    <source>
        <dbReference type="Proteomes" id="UP001148482"/>
    </source>
</evidence>
<protein>
    <recommendedName>
        <fullName evidence="3">HYR domain-containing protein</fullName>
    </recommendedName>
</protein>
<dbReference type="InterPro" id="IPR016186">
    <property type="entry name" value="C-type_lectin-like/link_sf"/>
</dbReference>
<dbReference type="InterPro" id="IPR016187">
    <property type="entry name" value="CTDL_fold"/>
</dbReference>
<dbReference type="SUPFAM" id="SSF56436">
    <property type="entry name" value="C-type lectin-like"/>
    <property type="match status" value="1"/>
</dbReference>
<reference evidence="1" key="1">
    <citation type="submission" date="2022-11" db="EMBL/GenBank/DDBJ databases">
        <title>Salinimicrobium profundisediminis sp. nov., isolated from deep-sea sediment of the Mariana Trench.</title>
        <authorList>
            <person name="Fu H."/>
        </authorList>
    </citation>
    <scope>NUCLEOTIDE SEQUENCE</scope>
    <source>
        <strain evidence="1">MT39</strain>
    </source>
</reference>
<sequence length="298" mass="31799">AIVTVVDNELPTLSLQNITRKLTSIDGLTVPATEFISTVNDNCSYTITPANFTFDCTDVGSQQVSITAKDGAGNEVTKNAQITIENPDALVEPSEGNTVVSSPGNYTVVDSNLLIHLSDNVDGATVSINENFHTGDELRLATGFTLPSGVTSNYSASTGVLTLSGTMTSQELQSIFQNIQFRTSSSNVLEREVVFNIGGGVSNSDNDHYYEYVSGAFTWEQARADAATKTLNGLQGYLATVTSASENEFITTKLSDDGWLGGSDSYTQINSALGSSLYANQTEAEAKNSRQLSTMQKF</sequence>
<dbReference type="Gene3D" id="3.10.100.10">
    <property type="entry name" value="Mannose-Binding Protein A, subunit A"/>
    <property type="match status" value="1"/>
</dbReference>